<sequence length="106" mass="12102">GGGGIHRAITGDLTINKEFGLNRTHTSGTEMSKSEECKWCRRLLQLISFRWYSKHSVFAVFGTEVRIFAALTNGREECVVQKCNLNFDIQKREKIVGWLLLASFSY</sequence>
<proteinExistence type="predicted"/>
<organism evidence="1">
    <name type="scientific">Spongospora subterranea</name>
    <dbReference type="NCBI Taxonomy" id="70186"/>
    <lineage>
        <taxon>Eukaryota</taxon>
        <taxon>Sar</taxon>
        <taxon>Rhizaria</taxon>
        <taxon>Endomyxa</taxon>
        <taxon>Phytomyxea</taxon>
        <taxon>Plasmodiophorida</taxon>
        <taxon>Plasmodiophoridae</taxon>
        <taxon>Spongospora</taxon>
    </lineage>
</organism>
<dbReference type="EMBL" id="HACM01006144">
    <property type="protein sequence ID" value="CRZ06586.1"/>
    <property type="molecule type" value="Transcribed_RNA"/>
</dbReference>
<reference evidence="1" key="1">
    <citation type="submission" date="2015-04" db="EMBL/GenBank/DDBJ databases">
        <title>The genome sequence of the plant pathogenic Rhizarian Plasmodiophora brassicae reveals insights in its biotrophic life cycle and the origin of chitin synthesis.</title>
        <authorList>
            <person name="Schwelm A."/>
            <person name="Fogelqvist J."/>
            <person name="Knaust A."/>
            <person name="Julke S."/>
            <person name="Lilja T."/>
            <person name="Dhandapani V."/>
            <person name="Bonilla-Rosso G."/>
            <person name="Karlsson M."/>
            <person name="Shevchenko A."/>
            <person name="Choi S.R."/>
            <person name="Kim H.G."/>
            <person name="Park J.Y."/>
            <person name="Lim Y.P."/>
            <person name="Ludwig-Muller J."/>
            <person name="Dixelius C."/>
        </authorList>
    </citation>
    <scope>NUCLEOTIDE SEQUENCE</scope>
    <source>
        <tissue evidence="1">Potato root galls</tissue>
    </source>
</reference>
<accession>A0A0H5QY61</accession>
<evidence type="ECO:0000313" key="1">
    <source>
        <dbReference type="EMBL" id="CRZ06586.1"/>
    </source>
</evidence>
<name>A0A0H5QY61_9EUKA</name>
<dbReference type="AlphaFoldDB" id="A0A0H5QY61"/>
<feature type="non-terminal residue" evidence="1">
    <location>
        <position position="1"/>
    </location>
</feature>
<protein>
    <submittedName>
        <fullName evidence="1">Uncharacterized protein</fullName>
    </submittedName>
</protein>